<protein>
    <submittedName>
        <fullName evidence="5">DUF4105 domain-containing protein</fullName>
    </submittedName>
</protein>
<dbReference type="Pfam" id="PF13387">
    <property type="entry name" value="Lnb_N"/>
    <property type="match status" value="1"/>
</dbReference>
<dbReference type="InterPro" id="IPR057165">
    <property type="entry name" value="DUF7843"/>
</dbReference>
<feature type="chain" id="PRO_5045159096" evidence="1">
    <location>
        <begin position="35"/>
        <end position="673"/>
    </location>
</feature>
<proteinExistence type="predicted"/>
<comment type="caution">
    <text evidence="5">The sequence shown here is derived from an EMBL/GenBank/DDBJ whole genome shotgun (WGS) entry which is preliminary data.</text>
</comment>
<sequence>MRPTTRFAKRCLSVYRPLPVIAALSSLPIISVHAASTTPPIAPDAALTSDAAITQRVNDSSVSEHAQTADDTAQLTALRAQIEAQRLYEHTTWRRLLYFVDKGGITPKRAKSSAVTDRSFYLTKNGQHDPAAEMDALLLAITTHQARADKARTPITLPDDDALCRFPARARWLSAQLGLGDIYTSVDCQNLDNWMDTLSAKQLSVMFAEEYLDNPMSAFAHTLLRIDSQTTGSPEARIRHAYSLNDTVDGDAADNFVIYAIKSISGIYDNIIEIDPYPERLTKYVNEDERDVWTYDLALTPAEVEQIMYHVWETKDLALPYYFTTDNCASEILRLIDVVRPQNALLQQLPYAVVPAEVITLLQDYQLIDGQSYTPSAATRRQALRNKAAADGEMLDKDALASAIDASDIQTLLPDDTLVASDNNPLTRHPLQMASIGVGQAGGDRYTEVGIRAGYHDRLDSASGFPQFFDLGGLEARVRFNETDTDRDNDRVELQQATLIRGRSFNPLNTSHAGSSWGAAIQATRVNDGADPEGRDHLVGSLGYERGVSWALGTPRAGTGEMPPQLCYGLASATGQVGRGISKGYRVGAGVNLGCDYQINNRLRAQAQLQLPYWYHGNSDVAGYRGHYWQPITMLGLQYDIDKQSAIRLEANHEWQERIEKGDEVQVAYRRYF</sequence>
<organism evidence="5 6">
    <name type="scientific">Psychrobacter aestuarii</name>
    <dbReference type="NCBI Taxonomy" id="556327"/>
    <lineage>
        <taxon>Bacteria</taxon>
        <taxon>Pseudomonadati</taxon>
        <taxon>Pseudomonadota</taxon>
        <taxon>Gammaproteobacteria</taxon>
        <taxon>Moraxellales</taxon>
        <taxon>Moraxellaceae</taxon>
        <taxon>Psychrobacter</taxon>
    </lineage>
</organism>
<feature type="domain" description="DUF7840" evidence="3">
    <location>
        <begin position="423"/>
        <end position="672"/>
    </location>
</feature>
<evidence type="ECO:0000259" key="3">
    <source>
        <dbReference type="Pfam" id="PF25222"/>
    </source>
</evidence>
<dbReference type="EMBL" id="BAAAFR010000004">
    <property type="protein sequence ID" value="GAA0317732.1"/>
    <property type="molecule type" value="Genomic_DNA"/>
</dbReference>
<keyword evidence="1" id="KW-0732">Signal</keyword>
<feature type="domain" description="DUF7843" evidence="4">
    <location>
        <begin position="85"/>
        <end position="176"/>
    </location>
</feature>
<evidence type="ECO:0000313" key="6">
    <source>
        <dbReference type="Proteomes" id="UP001501787"/>
    </source>
</evidence>
<dbReference type="Pfam" id="PF25225">
    <property type="entry name" value="DUF7843"/>
    <property type="match status" value="1"/>
</dbReference>
<gene>
    <name evidence="5" type="ORF">GCM10009129_14030</name>
</gene>
<dbReference type="InterPro" id="IPR025178">
    <property type="entry name" value="Lnb_N"/>
</dbReference>
<evidence type="ECO:0000313" key="5">
    <source>
        <dbReference type="EMBL" id="GAA0317732.1"/>
    </source>
</evidence>
<accession>A0ABP3FL28</accession>
<evidence type="ECO:0000259" key="4">
    <source>
        <dbReference type="Pfam" id="PF25225"/>
    </source>
</evidence>
<dbReference type="Pfam" id="PF25222">
    <property type="entry name" value="DUF7840"/>
    <property type="match status" value="1"/>
</dbReference>
<keyword evidence="6" id="KW-1185">Reference proteome</keyword>
<feature type="domain" description="Lnb N-terminal periplasmic" evidence="2">
    <location>
        <begin position="192"/>
        <end position="351"/>
    </location>
</feature>
<dbReference type="RefSeq" id="WP_201504916.1">
    <property type="nucleotide sequence ID" value="NZ_BAAAFR010000004.1"/>
</dbReference>
<feature type="signal peptide" evidence="1">
    <location>
        <begin position="1"/>
        <end position="34"/>
    </location>
</feature>
<evidence type="ECO:0000256" key="1">
    <source>
        <dbReference type="SAM" id="SignalP"/>
    </source>
</evidence>
<name>A0ABP3FL28_9GAMM</name>
<reference evidence="6" key="1">
    <citation type="journal article" date="2019" name="Int. J. Syst. Evol. Microbiol.">
        <title>The Global Catalogue of Microorganisms (GCM) 10K type strain sequencing project: providing services to taxonomists for standard genome sequencing and annotation.</title>
        <authorList>
            <consortium name="The Broad Institute Genomics Platform"/>
            <consortium name="The Broad Institute Genome Sequencing Center for Infectious Disease"/>
            <person name="Wu L."/>
            <person name="Ma J."/>
        </authorList>
    </citation>
    <scope>NUCLEOTIDE SEQUENCE [LARGE SCALE GENOMIC DNA]</scope>
    <source>
        <strain evidence="6">JCM 16343</strain>
    </source>
</reference>
<evidence type="ECO:0000259" key="2">
    <source>
        <dbReference type="Pfam" id="PF13387"/>
    </source>
</evidence>
<dbReference type="Proteomes" id="UP001501787">
    <property type="component" value="Unassembled WGS sequence"/>
</dbReference>
<dbReference type="InterPro" id="IPR057162">
    <property type="entry name" value="DUF7840"/>
</dbReference>